<dbReference type="EMBL" id="MLJI01000002">
    <property type="protein sequence ID" value="ORM90076.1"/>
    <property type="molecule type" value="Genomic_DNA"/>
</dbReference>
<dbReference type="OrthoDB" id="6539071at2"/>
<feature type="region of interest" description="Disordered" evidence="1">
    <location>
        <begin position="1"/>
        <end position="28"/>
    </location>
</feature>
<organism evidence="2 3">
    <name type="scientific">Pantoea cypripedii</name>
    <name type="common">Pectobacterium cypripedii</name>
    <name type="synonym">Erwinia cypripedii</name>
    <dbReference type="NCBI Taxonomy" id="55209"/>
    <lineage>
        <taxon>Bacteria</taxon>
        <taxon>Pseudomonadati</taxon>
        <taxon>Pseudomonadota</taxon>
        <taxon>Gammaproteobacteria</taxon>
        <taxon>Enterobacterales</taxon>
        <taxon>Erwiniaceae</taxon>
        <taxon>Pantoea</taxon>
    </lineage>
</organism>
<reference evidence="2 3" key="1">
    <citation type="journal article" date="2017" name="Antonie Van Leeuwenhoek">
        <title>Phylogenomic resolution of the bacterial genus Pantoea and its relationship with Erwinia and Tatumella.</title>
        <authorList>
            <person name="Palmer M."/>
            <person name="Steenkamp E.T."/>
            <person name="Coetzee M.P."/>
            <person name="Chan W.Y."/>
            <person name="van Zyl E."/>
            <person name="De Maayer P."/>
            <person name="Coutinho T.A."/>
            <person name="Blom J."/>
            <person name="Smits T.H."/>
            <person name="Duffy B."/>
            <person name="Venter S.N."/>
        </authorList>
    </citation>
    <scope>NUCLEOTIDE SEQUENCE [LARGE SCALE GENOMIC DNA]</scope>
    <source>
        <strain evidence="2 3">LMG 2657</strain>
    </source>
</reference>
<proteinExistence type="predicted"/>
<name>A0A1X1EMH5_PANCY</name>
<sequence>MSHNAQGQTAPQKVKRHNAQVRLDDDDKSGLRRMTAEFPLYSESVILRAALQTLLACNGEVRSAIVLASLTDKDIGEVMRRHGMQPAPEGKVTHAE</sequence>
<comment type="caution">
    <text evidence="2">The sequence shown here is derived from an EMBL/GenBank/DDBJ whole genome shotgun (WGS) entry which is preliminary data.</text>
</comment>
<evidence type="ECO:0000256" key="1">
    <source>
        <dbReference type="SAM" id="MobiDB-lite"/>
    </source>
</evidence>
<dbReference type="RefSeq" id="WP_084879799.1">
    <property type="nucleotide sequence ID" value="NZ_JAGGMY010000007.1"/>
</dbReference>
<gene>
    <name evidence="2" type="ORF">HA50_26250</name>
</gene>
<accession>A0A1X1EMH5</accession>
<evidence type="ECO:0000313" key="3">
    <source>
        <dbReference type="Proteomes" id="UP000193749"/>
    </source>
</evidence>
<feature type="compositionally biased region" description="Polar residues" evidence="1">
    <location>
        <begin position="1"/>
        <end position="11"/>
    </location>
</feature>
<dbReference type="STRING" id="55209.HA50_26250"/>
<protein>
    <submittedName>
        <fullName evidence="2">Uncharacterized protein</fullName>
    </submittedName>
</protein>
<evidence type="ECO:0000313" key="2">
    <source>
        <dbReference type="EMBL" id="ORM90076.1"/>
    </source>
</evidence>
<keyword evidence="3" id="KW-1185">Reference proteome</keyword>
<dbReference type="Proteomes" id="UP000193749">
    <property type="component" value="Unassembled WGS sequence"/>
</dbReference>
<dbReference type="AlphaFoldDB" id="A0A1X1EMH5"/>